<keyword evidence="9" id="KW-1185">Reference proteome</keyword>
<sequence length="243" mass="26970">MVQSIDRAMQIISLLSSDERKAEWSISELSGQTGLPVSTMHRLLQSLMQHELVAQNADTKRYKLGYRWLELGLRTLNTLDLRAVARPAMERLVAEVEENAFLNIISGRDGIVIEKVESPLKIRVDEQLGTRIPLTVGAPNKVLLAFMPQEEREAVMKRQPAEQQAALEQLLHQIREQGYAISISEKTEDTAAVAAPVFDHAGRAAAAVSIGIPGFRFTEDRIPAFIQQVQETAAQISFSLGQT</sequence>
<comment type="caution">
    <text evidence="8">The sequence shown here is derived from an EMBL/GenBank/DDBJ whole genome shotgun (WGS) entry which is preliminary data.</text>
</comment>
<evidence type="ECO:0000256" key="1">
    <source>
        <dbReference type="ARBA" id="ARBA00023015"/>
    </source>
</evidence>
<dbReference type="Proteomes" id="UP001156102">
    <property type="component" value="Unassembled WGS sequence"/>
</dbReference>
<dbReference type="PANTHER" id="PTHR30136:SF24">
    <property type="entry name" value="HTH-TYPE TRANSCRIPTIONAL REPRESSOR ALLR"/>
    <property type="match status" value="1"/>
</dbReference>
<name>A0AA42BPK9_9BACI</name>
<evidence type="ECO:0000256" key="4">
    <source>
        <dbReference type="ARBA" id="ARBA00058938"/>
    </source>
</evidence>
<proteinExistence type="predicted"/>
<dbReference type="Pfam" id="PF01614">
    <property type="entry name" value="IclR_C"/>
    <property type="match status" value="1"/>
</dbReference>
<dbReference type="InterPro" id="IPR014757">
    <property type="entry name" value="Tscrpt_reg_IclR_C"/>
</dbReference>
<dbReference type="Pfam" id="PF09339">
    <property type="entry name" value="HTH_IclR"/>
    <property type="match status" value="1"/>
</dbReference>
<dbReference type="Gene3D" id="3.30.450.40">
    <property type="match status" value="1"/>
</dbReference>
<dbReference type="FunFam" id="1.10.10.10:FF:000056">
    <property type="entry name" value="IclR family transcriptional regulator"/>
    <property type="match status" value="1"/>
</dbReference>
<dbReference type="EMBL" id="JANCLT010000003">
    <property type="protein sequence ID" value="MCP8968546.1"/>
    <property type="molecule type" value="Genomic_DNA"/>
</dbReference>
<evidence type="ECO:0000256" key="5">
    <source>
        <dbReference type="ARBA" id="ARBA00070406"/>
    </source>
</evidence>
<keyword evidence="2" id="KW-0238">DNA-binding</keyword>
<comment type="function">
    <text evidence="4">May be an activator protein for the gylABX operon.</text>
</comment>
<reference evidence="8" key="1">
    <citation type="submission" date="2022-07" db="EMBL/GenBank/DDBJ databases">
        <authorList>
            <person name="Li W.-J."/>
            <person name="Deng Q.-Q."/>
        </authorList>
    </citation>
    <scope>NUCLEOTIDE SEQUENCE</scope>
    <source>
        <strain evidence="8">SYSU M60031</strain>
    </source>
</reference>
<dbReference type="PANTHER" id="PTHR30136">
    <property type="entry name" value="HELIX-TURN-HELIX TRANSCRIPTIONAL REGULATOR, ICLR FAMILY"/>
    <property type="match status" value="1"/>
</dbReference>
<dbReference type="PROSITE" id="PS51077">
    <property type="entry name" value="HTH_ICLR"/>
    <property type="match status" value="1"/>
</dbReference>
<dbReference type="InterPro" id="IPR029016">
    <property type="entry name" value="GAF-like_dom_sf"/>
</dbReference>
<keyword evidence="3" id="KW-0804">Transcription</keyword>
<evidence type="ECO:0000313" key="9">
    <source>
        <dbReference type="Proteomes" id="UP001156102"/>
    </source>
</evidence>
<dbReference type="SUPFAM" id="SSF46785">
    <property type="entry name" value="Winged helix' DNA-binding domain"/>
    <property type="match status" value="1"/>
</dbReference>
<feature type="domain" description="HTH iclR-type" evidence="6">
    <location>
        <begin position="2"/>
        <end position="66"/>
    </location>
</feature>
<evidence type="ECO:0000259" key="6">
    <source>
        <dbReference type="PROSITE" id="PS51077"/>
    </source>
</evidence>
<dbReference type="GO" id="GO:0003700">
    <property type="term" value="F:DNA-binding transcription factor activity"/>
    <property type="evidence" value="ECO:0007669"/>
    <property type="project" value="TreeGrafter"/>
</dbReference>
<evidence type="ECO:0000313" key="8">
    <source>
        <dbReference type="EMBL" id="MCP8968546.1"/>
    </source>
</evidence>
<evidence type="ECO:0000256" key="2">
    <source>
        <dbReference type="ARBA" id="ARBA00023125"/>
    </source>
</evidence>
<protein>
    <recommendedName>
        <fullName evidence="5">Glycerol operon regulatory protein</fullName>
    </recommendedName>
</protein>
<dbReference type="SUPFAM" id="SSF55781">
    <property type="entry name" value="GAF domain-like"/>
    <property type="match status" value="1"/>
</dbReference>
<evidence type="ECO:0000259" key="7">
    <source>
        <dbReference type="PROSITE" id="PS51078"/>
    </source>
</evidence>
<organism evidence="8 9">
    <name type="scientific">Ectobacillus ponti</name>
    <dbReference type="NCBI Taxonomy" id="2961894"/>
    <lineage>
        <taxon>Bacteria</taxon>
        <taxon>Bacillati</taxon>
        <taxon>Bacillota</taxon>
        <taxon>Bacilli</taxon>
        <taxon>Bacillales</taxon>
        <taxon>Bacillaceae</taxon>
        <taxon>Ectobacillus</taxon>
    </lineage>
</organism>
<dbReference type="SMART" id="SM00346">
    <property type="entry name" value="HTH_ICLR"/>
    <property type="match status" value="1"/>
</dbReference>
<dbReference type="GO" id="GO:0003677">
    <property type="term" value="F:DNA binding"/>
    <property type="evidence" value="ECO:0007669"/>
    <property type="project" value="UniProtKB-KW"/>
</dbReference>
<feature type="domain" description="IclR-ED" evidence="7">
    <location>
        <begin position="67"/>
        <end position="242"/>
    </location>
</feature>
<keyword evidence="1" id="KW-0805">Transcription regulation</keyword>
<dbReference type="InterPro" id="IPR050707">
    <property type="entry name" value="HTH_MetabolicPath_Reg"/>
</dbReference>
<dbReference type="Gene3D" id="1.10.10.10">
    <property type="entry name" value="Winged helix-like DNA-binding domain superfamily/Winged helix DNA-binding domain"/>
    <property type="match status" value="1"/>
</dbReference>
<dbReference type="AlphaFoldDB" id="A0AA42BPK9"/>
<dbReference type="InterPro" id="IPR036388">
    <property type="entry name" value="WH-like_DNA-bd_sf"/>
</dbReference>
<dbReference type="PROSITE" id="PS51078">
    <property type="entry name" value="ICLR_ED"/>
    <property type="match status" value="1"/>
</dbReference>
<dbReference type="RefSeq" id="WP_254758450.1">
    <property type="nucleotide sequence ID" value="NZ_JANCLT010000003.1"/>
</dbReference>
<accession>A0AA42BPK9</accession>
<evidence type="ECO:0000256" key="3">
    <source>
        <dbReference type="ARBA" id="ARBA00023163"/>
    </source>
</evidence>
<dbReference type="InterPro" id="IPR036390">
    <property type="entry name" value="WH_DNA-bd_sf"/>
</dbReference>
<dbReference type="InterPro" id="IPR005471">
    <property type="entry name" value="Tscrpt_reg_IclR_N"/>
</dbReference>
<dbReference type="GO" id="GO:0045892">
    <property type="term" value="P:negative regulation of DNA-templated transcription"/>
    <property type="evidence" value="ECO:0007669"/>
    <property type="project" value="TreeGrafter"/>
</dbReference>
<gene>
    <name evidence="8" type="ORF">NK662_08330</name>
</gene>